<evidence type="ECO:0000259" key="1">
    <source>
        <dbReference type="Pfam" id="PF01261"/>
    </source>
</evidence>
<dbReference type="AlphaFoldDB" id="R1CKP7"/>
<dbReference type="RefSeq" id="WP_006317476.1">
    <property type="nucleotide sequence ID" value="NZ_ARZA01000282.1"/>
</dbReference>
<comment type="caution">
    <text evidence="2">The sequence shown here is derived from an EMBL/GenBank/DDBJ whole genome shotgun (WGS) entry which is preliminary data.</text>
</comment>
<accession>R1CKP7</accession>
<name>R1CKP7_9FIRM</name>
<dbReference type="EMBL" id="ARZA01000282">
    <property type="protein sequence ID" value="EOC99300.1"/>
    <property type="molecule type" value="Genomic_DNA"/>
</dbReference>
<reference evidence="2 3" key="1">
    <citation type="journal article" date="2015" name="Geomicrobiol. J.">
        <title>Caldisalinibacter kiritimatiensis gen. nov., sp. nov., a moderately thermohalophilic thiosulfate-reducing bacterium from a hypersaline microbial mat.</title>
        <authorList>
            <person name="Ben Hania W."/>
            <person name="Joseph M."/>
            <person name="Fiebig A."/>
            <person name="Bunk B."/>
            <person name="Klenk H.-P."/>
            <person name="Fardeau M.-L."/>
            <person name="Spring S."/>
        </authorList>
    </citation>
    <scope>NUCLEOTIDE SEQUENCE [LARGE SCALE GENOMIC DNA]</scope>
    <source>
        <strain evidence="2 3">L21-TH-D2</strain>
    </source>
</reference>
<dbReference type="PANTHER" id="PTHR12110:SF53">
    <property type="entry name" value="BLR5974 PROTEIN"/>
    <property type="match status" value="1"/>
</dbReference>
<organism evidence="2 3">
    <name type="scientific">Caldisalinibacter kiritimatiensis</name>
    <dbReference type="NCBI Taxonomy" id="1304284"/>
    <lineage>
        <taxon>Bacteria</taxon>
        <taxon>Bacillati</taxon>
        <taxon>Bacillota</taxon>
        <taxon>Tissierellia</taxon>
        <taxon>Tissierellales</taxon>
        <taxon>Thermohalobacteraceae</taxon>
        <taxon>Caldisalinibacter</taxon>
    </lineage>
</organism>
<keyword evidence="3" id="KW-1185">Reference proteome</keyword>
<dbReference type="PANTHER" id="PTHR12110">
    <property type="entry name" value="HYDROXYPYRUVATE ISOMERASE"/>
    <property type="match status" value="1"/>
</dbReference>
<dbReference type="InterPro" id="IPR050312">
    <property type="entry name" value="IolE/XylAMocC-like"/>
</dbReference>
<dbReference type="STRING" id="1304284.L21TH_2684"/>
<evidence type="ECO:0000313" key="3">
    <source>
        <dbReference type="Proteomes" id="UP000013378"/>
    </source>
</evidence>
<dbReference type="Pfam" id="PF01261">
    <property type="entry name" value="AP_endonuc_2"/>
    <property type="match status" value="1"/>
</dbReference>
<dbReference type="eggNOG" id="COG1082">
    <property type="taxonomic scope" value="Bacteria"/>
</dbReference>
<feature type="domain" description="Xylose isomerase-like TIM barrel" evidence="1">
    <location>
        <begin position="34"/>
        <end position="270"/>
    </location>
</feature>
<dbReference type="Gene3D" id="3.20.20.150">
    <property type="entry name" value="Divalent-metal-dependent TIM barrel enzymes"/>
    <property type="match status" value="1"/>
</dbReference>
<sequence>MNHLLGISIHNVGIDYILNKNFKRVQLCHKFSGAKEITSLLKLSKKRPIKITYHAPVFHQTDPTVTYYLNSNKRLREATFEILEINLDMARSMPTDHFIVHFTSKNSDDKIDDNELYSLAEDSAKRLNELSKKYKMPIHLEYAGYNNRFYKPKDWVQLISKYDNLGICLDVGHFYISCQLNNMDYFTELDRMLPVIESMHLWNTRGLEDIKKYGHIPVHPSQRTEEGWIDIENTLKLVLSYNRDINIVFEPDFNYGDIKYAQEGINWVNELVYGLTERSNKLMAEG</sequence>
<dbReference type="Proteomes" id="UP000013378">
    <property type="component" value="Unassembled WGS sequence"/>
</dbReference>
<proteinExistence type="predicted"/>
<gene>
    <name evidence="2" type="ORF">L21TH_2684</name>
</gene>
<dbReference type="OrthoDB" id="1705339at2"/>
<evidence type="ECO:0000313" key="2">
    <source>
        <dbReference type="EMBL" id="EOC99300.1"/>
    </source>
</evidence>
<dbReference type="InterPro" id="IPR013022">
    <property type="entry name" value="Xyl_isomerase-like_TIM-brl"/>
</dbReference>
<dbReference type="InterPro" id="IPR036237">
    <property type="entry name" value="Xyl_isomerase-like_sf"/>
</dbReference>
<protein>
    <recommendedName>
        <fullName evidence="1">Xylose isomerase-like TIM barrel domain-containing protein</fullName>
    </recommendedName>
</protein>
<dbReference type="SUPFAM" id="SSF51658">
    <property type="entry name" value="Xylose isomerase-like"/>
    <property type="match status" value="1"/>
</dbReference>